<accession>A0AB39T171</accession>
<protein>
    <submittedName>
        <fullName evidence="1">Uncharacterized protein</fullName>
    </submittedName>
</protein>
<proteinExistence type="predicted"/>
<dbReference type="EMBL" id="CP163444">
    <property type="protein sequence ID" value="XDQ74127.1"/>
    <property type="molecule type" value="Genomic_DNA"/>
</dbReference>
<reference evidence="1" key="1">
    <citation type="submission" date="2024-07" db="EMBL/GenBank/DDBJ databases">
        <authorList>
            <person name="Yu S.T."/>
        </authorList>
    </citation>
    <scope>NUCLEOTIDE SEQUENCE</scope>
    <source>
        <strain evidence="1">R44</strain>
    </source>
</reference>
<sequence length="115" mass="12205">MTGHGEFHITNMRDFYQASGEGAVGRIENNQQAAQDPQAVYEAVIRAIETLRTQVSVEDREVLDASLETIRQGDDAPPGAFRRALGTVSGVAALVGEVGVPVAEAVRQMLALLAG</sequence>
<organism evidence="1">
    <name type="scientific">Streptomyces sp. R44</name>
    <dbReference type="NCBI Taxonomy" id="3238633"/>
    <lineage>
        <taxon>Bacteria</taxon>
        <taxon>Bacillati</taxon>
        <taxon>Actinomycetota</taxon>
        <taxon>Actinomycetes</taxon>
        <taxon>Kitasatosporales</taxon>
        <taxon>Streptomycetaceae</taxon>
        <taxon>Streptomyces</taxon>
    </lineage>
</organism>
<dbReference type="AlphaFoldDB" id="A0AB39T171"/>
<dbReference type="RefSeq" id="WP_369146669.1">
    <property type="nucleotide sequence ID" value="NZ_CP163444.1"/>
</dbReference>
<gene>
    <name evidence="1" type="ORF">AB5J54_27990</name>
</gene>
<evidence type="ECO:0000313" key="1">
    <source>
        <dbReference type="EMBL" id="XDQ74127.1"/>
    </source>
</evidence>
<name>A0AB39T171_9ACTN</name>